<dbReference type="AlphaFoldDB" id="A0A8J7HEN0"/>
<sequence>MKIVDRWPLLKLKLQKAWHSLVTAITTSSQLQVWQTHLANGDCSWHAYDPMTGRSACFGSETEMRVWIETQYYTR</sequence>
<comment type="caution">
    <text evidence="1">The sequence shown here is derived from an EMBL/GenBank/DDBJ whole genome shotgun (WGS) entry which is preliminary data.</text>
</comment>
<dbReference type="RefSeq" id="WP_214437796.1">
    <property type="nucleotide sequence ID" value="NZ_JAECZB010000004.1"/>
</dbReference>
<reference evidence="1 2" key="1">
    <citation type="journal article" date="2021" name="Int. J. Syst. Evol. Microbiol.">
        <title>Amazonocrinis nigriterrae gen. nov., sp. nov., Atlanticothrix silvestris gen. nov., sp. nov. and Dendronalium phyllosphericum gen. nov., sp. nov., nostocacean cyanobacteria from Brazilian environments.</title>
        <authorList>
            <person name="Alvarenga D.O."/>
            <person name="Andreote A.P.D."/>
            <person name="Branco L.H.Z."/>
            <person name="Delbaje E."/>
            <person name="Cruz R.B."/>
            <person name="Varani A.M."/>
            <person name="Fiore M.F."/>
        </authorList>
    </citation>
    <scope>NUCLEOTIDE SEQUENCE [LARGE SCALE GENOMIC DNA]</scope>
    <source>
        <strain evidence="1 2">CENA357</strain>
    </source>
</reference>
<protein>
    <submittedName>
        <fullName evidence="1">Uncharacterized protein</fullName>
    </submittedName>
</protein>
<name>A0A8J7HEN0_9CYAN</name>
<keyword evidence="2" id="KW-1185">Reference proteome</keyword>
<evidence type="ECO:0000313" key="2">
    <source>
        <dbReference type="Proteomes" id="UP000599391"/>
    </source>
</evidence>
<organism evidence="1 2">
    <name type="scientific">Atlanticothrix silvestris CENA357</name>
    <dbReference type="NCBI Taxonomy" id="1725252"/>
    <lineage>
        <taxon>Bacteria</taxon>
        <taxon>Bacillati</taxon>
        <taxon>Cyanobacteriota</taxon>
        <taxon>Cyanophyceae</taxon>
        <taxon>Nostocales</taxon>
        <taxon>Nodulariaceae</taxon>
        <taxon>Atlanticothrix</taxon>
        <taxon>Atlanticothrix silvestris</taxon>
    </lineage>
</organism>
<dbReference type="EMBL" id="JAECZB010000004">
    <property type="protein sequence ID" value="MBH8551494.1"/>
    <property type="molecule type" value="Genomic_DNA"/>
</dbReference>
<gene>
    <name evidence="1" type="ORF">I8751_03695</name>
</gene>
<evidence type="ECO:0000313" key="1">
    <source>
        <dbReference type="EMBL" id="MBH8551494.1"/>
    </source>
</evidence>
<proteinExistence type="predicted"/>
<dbReference type="Proteomes" id="UP000599391">
    <property type="component" value="Unassembled WGS sequence"/>
</dbReference>
<accession>A0A8J7HEN0</accession>